<evidence type="ECO:0000256" key="5">
    <source>
        <dbReference type="SAM" id="Phobius"/>
    </source>
</evidence>
<feature type="transmembrane region" description="Helical" evidence="5">
    <location>
        <begin position="227"/>
        <end position="247"/>
    </location>
</feature>
<dbReference type="PANTHER" id="PTHR39535:SF2">
    <property type="entry name" value="HTTM DOMAIN-CONTAINING PROTEIN"/>
    <property type="match status" value="1"/>
</dbReference>
<sequence>MQYPAQMKYLERYLRRVFTVDLRALALMRIWLASIVLLDLAIRATDMEAHYSNMGVLPLHVLHQHLWLPQFFSLHALSGLWQFQLLLFILAACFAFCLLLGYKTRLATVATWLLLLSLQNRNPLIEQGGDDLLRMLLFWGIFLPWGRFYSADAVRERTLETAAPATQYFSAATAAYILQVGLVYFCTALLKDSPEWRTDGTALYYALSLDQILMPLGRLIYPYPELLRTLTLITWYTELLLPFLLLIPFYTYFFRMVVVVVLVGFHIGISLTLFVGLFYLINIASVTGLLPAPVMDWLDRRVLRSFRRPKLGQFKQIFNKLSSPVSINVQVNWQKPGIPKHALSPVRNGVVVALLFYCIWWNFSTTNLPLHKIPDSSRWLGYLLRLDQHWGMFSPVVFKDDGWYVLEGYTSNGTNIDLNQEGKEVNYSKPASVVSLFKNDRWRKYSENYLFVHNAHIRPYYCNYLVRRWNEAHPTQPIRQLEVIYMKEPSLPDYELAVPTREVLCTCANAPE</sequence>
<organism evidence="7 8">
    <name type="scientific">Pontibacter chinhatensis</name>
    <dbReference type="NCBI Taxonomy" id="1436961"/>
    <lineage>
        <taxon>Bacteria</taxon>
        <taxon>Pseudomonadati</taxon>
        <taxon>Bacteroidota</taxon>
        <taxon>Cytophagia</taxon>
        <taxon>Cytophagales</taxon>
        <taxon>Hymenobacteraceae</taxon>
        <taxon>Pontibacter</taxon>
    </lineage>
</organism>
<protein>
    <submittedName>
        <fullName evidence="7">Vitamin K-dependent gamma-carboxylase</fullName>
    </submittedName>
</protein>
<proteinExistence type="predicted"/>
<feature type="transmembrane region" description="Helical" evidence="5">
    <location>
        <begin position="252"/>
        <end position="271"/>
    </location>
</feature>
<reference evidence="8" key="1">
    <citation type="submission" date="2016-10" db="EMBL/GenBank/DDBJ databases">
        <authorList>
            <person name="Varghese N."/>
            <person name="Submissions S."/>
        </authorList>
    </citation>
    <scope>NUCLEOTIDE SEQUENCE [LARGE SCALE GENOMIC DNA]</scope>
    <source>
        <strain evidence="8">LP51</strain>
    </source>
</reference>
<keyword evidence="8" id="KW-1185">Reference proteome</keyword>
<dbReference type="InterPro" id="IPR052964">
    <property type="entry name" value="Sporulation_signal_mat"/>
</dbReference>
<dbReference type="Proteomes" id="UP000198724">
    <property type="component" value="Unassembled WGS sequence"/>
</dbReference>
<dbReference type="GO" id="GO:0012505">
    <property type="term" value="C:endomembrane system"/>
    <property type="evidence" value="ECO:0007669"/>
    <property type="project" value="UniProtKB-SubCell"/>
</dbReference>
<evidence type="ECO:0000256" key="1">
    <source>
        <dbReference type="ARBA" id="ARBA00004127"/>
    </source>
</evidence>
<feature type="transmembrane region" description="Helical" evidence="5">
    <location>
        <begin position="168"/>
        <end position="190"/>
    </location>
</feature>
<feature type="transmembrane region" description="Helical" evidence="5">
    <location>
        <begin position="20"/>
        <end position="42"/>
    </location>
</feature>
<evidence type="ECO:0000259" key="6">
    <source>
        <dbReference type="SMART" id="SM00752"/>
    </source>
</evidence>
<evidence type="ECO:0000256" key="4">
    <source>
        <dbReference type="ARBA" id="ARBA00023136"/>
    </source>
</evidence>
<dbReference type="SMART" id="SM00752">
    <property type="entry name" value="HTTM"/>
    <property type="match status" value="1"/>
</dbReference>
<accession>A0A1I2YMP1</accession>
<evidence type="ECO:0000313" key="7">
    <source>
        <dbReference type="EMBL" id="SFH26944.1"/>
    </source>
</evidence>
<evidence type="ECO:0000256" key="2">
    <source>
        <dbReference type="ARBA" id="ARBA00022692"/>
    </source>
</evidence>
<dbReference type="STRING" id="1436961.SAMN05421739_10919"/>
<evidence type="ECO:0000256" key="3">
    <source>
        <dbReference type="ARBA" id="ARBA00022989"/>
    </source>
</evidence>
<dbReference type="InterPro" id="IPR011020">
    <property type="entry name" value="HTTM-like"/>
</dbReference>
<name>A0A1I2YMP1_9BACT</name>
<gene>
    <name evidence="7" type="ORF">SAMN05421739_10919</name>
</gene>
<dbReference type="PANTHER" id="PTHR39535">
    <property type="entry name" value="SPORULATION-DELAYING PROTEIN SDPB"/>
    <property type="match status" value="1"/>
</dbReference>
<comment type="subcellular location">
    <subcellularLocation>
        <location evidence="1">Endomembrane system</location>
        <topology evidence="1">Multi-pass membrane protein</topology>
    </subcellularLocation>
</comment>
<keyword evidence="4 5" id="KW-0472">Membrane</keyword>
<keyword evidence="3 5" id="KW-1133">Transmembrane helix</keyword>
<evidence type="ECO:0000313" key="8">
    <source>
        <dbReference type="Proteomes" id="UP000198724"/>
    </source>
</evidence>
<feature type="transmembrane region" description="Helical" evidence="5">
    <location>
        <begin position="81"/>
        <end position="102"/>
    </location>
</feature>
<dbReference type="EMBL" id="FOOT01000009">
    <property type="protein sequence ID" value="SFH26944.1"/>
    <property type="molecule type" value="Genomic_DNA"/>
</dbReference>
<feature type="domain" description="HTTM-like" evidence="6">
    <location>
        <begin position="17"/>
        <end position="294"/>
    </location>
</feature>
<keyword evidence="2 5" id="KW-0812">Transmembrane</keyword>
<dbReference type="AlphaFoldDB" id="A0A1I2YMP1"/>